<dbReference type="GO" id="GO:0016740">
    <property type="term" value="F:transferase activity"/>
    <property type="evidence" value="ECO:0007669"/>
    <property type="project" value="UniProtKB-KW"/>
</dbReference>
<keyword evidence="5" id="KW-0819">tRNA processing</keyword>
<keyword evidence="4" id="KW-0963">Cytoplasm</keyword>
<dbReference type="GO" id="GO:0005524">
    <property type="term" value="F:ATP binding"/>
    <property type="evidence" value="ECO:0007669"/>
    <property type="project" value="UniProtKB-KW"/>
</dbReference>
<evidence type="ECO:0000256" key="3">
    <source>
        <dbReference type="ARBA" id="ARBA00019010"/>
    </source>
</evidence>
<evidence type="ECO:0000256" key="6">
    <source>
        <dbReference type="ARBA" id="ARBA00022723"/>
    </source>
</evidence>
<evidence type="ECO:0000313" key="11">
    <source>
        <dbReference type="EMBL" id="RMX08735.1"/>
    </source>
</evidence>
<dbReference type="OrthoDB" id="9800307at2"/>
<dbReference type="Pfam" id="PF02367">
    <property type="entry name" value="TsaE"/>
    <property type="match status" value="1"/>
</dbReference>
<keyword evidence="6" id="KW-0479">Metal-binding</keyword>
<name>A0A3M6R0K2_9BURK</name>
<dbReference type="GO" id="GO:0046872">
    <property type="term" value="F:metal ion binding"/>
    <property type="evidence" value="ECO:0007669"/>
    <property type="project" value="UniProtKB-KW"/>
</dbReference>
<gene>
    <name evidence="11" type="primary">tsaE</name>
    <name evidence="11" type="ORF">D8I35_06725</name>
</gene>
<dbReference type="GO" id="GO:0005737">
    <property type="term" value="C:cytoplasm"/>
    <property type="evidence" value="ECO:0007669"/>
    <property type="project" value="UniProtKB-SubCell"/>
</dbReference>
<sequence length="177" mass="19309">MHLMPLPTGPADDGGPWLPLADEADTERLAQAFSAQAGTGLLDHAVLFLQGTLGAGKTTFVRHLLRALGVAGRIKSPTYALLESYALDRAPHTVYHFDLYRLEAPQEWLDAGLQDTVCGPGLKLIEWPQQAGNLLGQPDLELQLQTLPGHEQARQARLQAHTATGRALFENAMKFRP</sequence>
<evidence type="ECO:0000256" key="4">
    <source>
        <dbReference type="ARBA" id="ARBA00022490"/>
    </source>
</evidence>
<keyword evidence="8" id="KW-0067">ATP-binding</keyword>
<keyword evidence="9" id="KW-0460">Magnesium</keyword>
<evidence type="ECO:0000256" key="7">
    <source>
        <dbReference type="ARBA" id="ARBA00022741"/>
    </source>
</evidence>
<dbReference type="NCBIfam" id="TIGR00150">
    <property type="entry name" value="T6A_YjeE"/>
    <property type="match status" value="1"/>
</dbReference>
<dbReference type="PANTHER" id="PTHR33540:SF2">
    <property type="entry name" value="TRNA THREONYLCARBAMOYLADENOSINE BIOSYNTHESIS PROTEIN TSAE"/>
    <property type="match status" value="1"/>
</dbReference>
<organism evidence="11 12">
    <name type="scientific">Corticibacter populi</name>
    <dbReference type="NCBI Taxonomy" id="1550736"/>
    <lineage>
        <taxon>Bacteria</taxon>
        <taxon>Pseudomonadati</taxon>
        <taxon>Pseudomonadota</taxon>
        <taxon>Betaproteobacteria</taxon>
        <taxon>Burkholderiales</taxon>
        <taxon>Comamonadaceae</taxon>
        <taxon>Corticibacter</taxon>
    </lineage>
</organism>
<keyword evidence="12" id="KW-1185">Reference proteome</keyword>
<evidence type="ECO:0000313" key="12">
    <source>
        <dbReference type="Proteomes" id="UP000278006"/>
    </source>
</evidence>
<comment type="subcellular location">
    <subcellularLocation>
        <location evidence="1">Cytoplasm</location>
    </subcellularLocation>
</comment>
<dbReference type="EMBL" id="RDQO01000001">
    <property type="protein sequence ID" value="RMX08735.1"/>
    <property type="molecule type" value="Genomic_DNA"/>
</dbReference>
<dbReference type="Proteomes" id="UP000278006">
    <property type="component" value="Unassembled WGS sequence"/>
</dbReference>
<evidence type="ECO:0000256" key="1">
    <source>
        <dbReference type="ARBA" id="ARBA00004496"/>
    </source>
</evidence>
<dbReference type="GO" id="GO:0002949">
    <property type="term" value="P:tRNA threonylcarbamoyladenosine modification"/>
    <property type="evidence" value="ECO:0007669"/>
    <property type="project" value="InterPro"/>
</dbReference>
<dbReference type="InterPro" id="IPR027417">
    <property type="entry name" value="P-loop_NTPase"/>
</dbReference>
<keyword evidence="11" id="KW-0808">Transferase</keyword>
<dbReference type="InterPro" id="IPR003442">
    <property type="entry name" value="T6A_TsaE"/>
</dbReference>
<dbReference type="Gene3D" id="3.40.50.300">
    <property type="entry name" value="P-loop containing nucleotide triphosphate hydrolases"/>
    <property type="match status" value="1"/>
</dbReference>
<accession>A0A3M6R0K2</accession>
<reference evidence="11 12" key="1">
    <citation type="submission" date="2018-10" db="EMBL/GenBank/DDBJ databases">
        <title>Draft genome of Cortibacter populi DSM10536.</title>
        <authorList>
            <person name="Bernier A.-M."/>
            <person name="Bernard K."/>
        </authorList>
    </citation>
    <scope>NUCLEOTIDE SEQUENCE [LARGE SCALE GENOMIC DNA]</scope>
    <source>
        <strain evidence="11 12">DSM 105136</strain>
    </source>
</reference>
<evidence type="ECO:0000256" key="10">
    <source>
        <dbReference type="ARBA" id="ARBA00032441"/>
    </source>
</evidence>
<evidence type="ECO:0000256" key="9">
    <source>
        <dbReference type="ARBA" id="ARBA00022842"/>
    </source>
</evidence>
<protein>
    <recommendedName>
        <fullName evidence="3">tRNA threonylcarbamoyladenosine biosynthesis protein TsaE</fullName>
    </recommendedName>
    <alternativeName>
        <fullName evidence="10">t(6)A37 threonylcarbamoyladenosine biosynthesis protein TsaE</fullName>
    </alternativeName>
</protein>
<comment type="similarity">
    <text evidence="2">Belongs to the TsaE family.</text>
</comment>
<keyword evidence="7" id="KW-0547">Nucleotide-binding</keyword>
<dbReference type="PANTHER" id="PTHR33540">
    <property type="entry name" value="TRNA THREONYLCARBAMOYLADENOSINE BIOSYNTHESIS PROTEIN TSAE"/>
    <property type="match status" value="1"/>
</dbReference>
<comment type="caution">
    <text evidence="11">The sequence shown here is derived from an EMBL/GenBank/DDBJ whole genome shotgun (WGS) entry which is preliminary data.</text>
</comment>
<dbReference type="SUPFAM" id="SSF52540">
    <property type="entry name" value="P-loop containing nucleoside triphosphate hydrolases"/>
    <property type="match status" value="1"/>
</dbReference>
<evidence type="ECO:0000256" key="5">
    <source>
        <dbReference type="ARBA" id="ARBA00022694"/>
    </source>
</evidence>
<dbReference type="AlphaFoldDB" id="A0A3M6R0K2"/>
<evidence type="ECO:0000256" key="2">
    <source>
        <dbReference type="ARBA" id="ARBA00007599"/>
    </source>
</evidence>
<proteinExistence type="inferred from homology"/>
<evidence type="ECO:0000256" key="8">
    <source>
        <dbReference type="ARBA" id="ARBA00022840"/>
    </source>
</evidence>